<dbReference type="Gene3D" id="3.40.50.720">
    <property type="entry name" value="NAD(P)-binding Rossmann-like Domain"/>
    <property type="match status" value="1"/>
</dbReference>
<dbReference type="PRINTS" id="PR00080">
    <property type="entry name" value="SDRFAMILY"/>
</dbReference>
<feature type="region of interest" description="Disordered" evidence="6">
    <location>
        <begin position="1"/>
        <end position="37"/>
    </location>
</feature>
<name>A0A0V8JMD8_9BACI</name>
<dbReference type="AlphaFoldDB" id="A0A0V8JMD8"/>
<dbReference type="CDD" id="cd05355">
    <property type="entry name" value="SDR_c1"/>
    <property type="match status" value="1"/>
</dbReference>
<comment type="catalytic activity">
    <reaction evidence="5">
        <text>D-glucose + NAD(+) = D-glucono-1,5-lactone + NADH + H(+)</text>
        <dbReference type="Rhea" id="RHEA:14293"/>
        <dbReference type="ChEBI" id="CHEBI:4167"/>
        <dbReference type="ChEBI" id="CHEBI:15378"/>
        <dbReference type="ChEBI" id="CHEBI:16217"/>
        <dbReference type="ChEBI" id="CHEBI:57540"/>
        <dbReference type="ChEBI" id="CHEBI:57945"/>
        <dbReference type="EC" id="1.1.1.47"/>
    </reaction>
</comment>
<dbReference type="NCBIfam" id="NF005559">
    <property type="entry name" value="PRK07231.1"/>
    <property type="match status" value="1"/>
</dbReference>
<accession>A0A0V8JMD8</accession>
<dbReference type="NCBIfam" id="NF005214">
    <property type="entry name" value="PRK06701.1"/>
    <property type="match status" value="1"/>
</dbReference>
<dbReference type="EMBL" id="LNQP01000027">
    <property type="protein sequence ID" value="KSU88210.1"/>
    <property type="molecule type" value="Genomic_DNA"/>
</dbReference>
<feature type="compositionally biased region" description="Low complexity" evidence="6">
    <location>
        <begin position="1"/>
        <end position="19"/>
    </location>
</feature>
<comment type="catalytic activity">
    <reaction evidence="4">
        <text>D-glucose + NADP(+) = D-glucono-1,5-lactone + NADPH + H(+)</text>
        <dbReference type="Rhea" id="RHEA:14405"/>
        <dbReference type="ChEBI" id="CHEBI:4167"/>
        <dbReference type="ChEBI" id="CHEBI:15378"/>
        <dbReference type="ChEBI" id="CHEBI:16217"/>
        <dbReference type="ChEBI" id="CHEBI:57783"/>
        <dbReference type="ChEBI" id="CHEBI:58349"/>
        <dbReference type="EC" id="1.1.1.47"/>
    </reaction>
</comment>
<dbReference type="FunFam" id="3.40.50.720:FF:000084">
    <property type="entry name" value="Short-chain dehydrogenase reductase"/>
    <property type="match status" value="1"/>
</dbReference>
<keyword evidence="2" id="KW-0560">Oxidoreductase</keyword>
<dbReference type="SUPFAM" id="SSF51735">
    <property type="entry name" value="NAD(P)-binding Rossmann-fold domains"/>
    <property type="match status" value="1"/>
</dbReference>
<evidence type="ECO:0000313" key="8">
    <source>
        <dbReference type="Proteomes" id="UP000053681"/>
    </source>
</evidence>
<dbReference type="GO" id="GO:0008206">
    <property type="term" value="P:bile acid metabolic process"/>
    <property type="evidence" value="ECO:0007669"/>
    <property type="project" value="UniProtKB-ARBA"/>
</dbReference>
<organism evidence="7 8">
    <name type="scientific">Priestia veravalensis</name>
    <dbReference type="NCBI Taxonomy" id="1414648"/>
    <lineage>
        <taxon>Bacteria</taxon>
        <taxon>Bacillati</taxon>
        <taxon>Bacillota</taxon>
        <taxon>Bacilli</taxon>
        <taxon>Bacillales</taxon>
        <taxon>Bacillaceae</taxon>
        <taxon>Priestia</taxon>
    </lineage>
</organism>
<comment type="caution">
    <text evidence="7">The sequence shown here is derived from an EMBL/GenBank/DDBJ whole genome shotgun (WGS) entry which is preliminary data.</text>
</comment>
<gene>
    <name evidence="7" type="ORF">AS180_09270</name>
</gene>
<reference evidence="7 8" key="1">
    <citation type="submission" date="2015-11" db="EMBL/GenBank/DDBJ databases">
        <title>Bacillus caseinolyticus sp nov.</title>
        <authorList>
            <person name="Dastager S.G."/>
            <person name="Mawlankar R."/>
        </authorList>
    </citation>
    <scope>NUCLEOTIDE SEQUENCE [LARGE SCALE GENOMIC DNA]</scope>
    <source>
        <strain evidence="7 8">SGD-V-76</strain>
    </source>
</reference>
<dbReference type="PANTHER" id="PTHR48107:SF16">
    <property type="entry name" value="NADPH-DEPENDENT ALDEHYDE REDUCTASE 1, CHLOROPLASTIC"/>
    <property type="match status" value="1"/>
</dbReference>
<evidence type="ECO:0000256" key="4">
    <source>
        <dbReference type="ARBA" id="ARBA00047555"/>
    </source>
</evidence>
<dbReference type="PANTHER" id="PTHR48107">
    <property type="entry name" value="NADPH-DEPENDENT ALDEHYDE REDUCTASE-LIKE PROTEIN, CHLOROPLASTIC-RELATED"/>
    <property type="match status" value="1"/>
</dbReference>
<dbReference type="InterPro" id="IPR036291">
    <property type="entry name" value="NAD(P)-bd_dom_sf"/>
</dbReference>
<dbReference type="InterPro" id="IPR002347">
    <property type="entry name" value="SDR_fam"/>
</dbReference>
<dbReference type="GO" id="GO:0047936">
    <property type="term" value="F:glucose 1-dehydrogenase [NAD(P)+] activity"/>
    <property type="evidence" value="ECO:0007669"/>
    <property type="project" value="UniProtKB-EC"/>
</dbReference>
<evidence type="ECO:0000256" key="3">
    <source>
        <dbReference type="ARBA" id="ARBA00024389"/>
    </source>
</evidence>
<dbReference type="InterPro" id="IPR020904">
    <property type="entry name" value="Sc_DH/Rdtase_CS"/>
</dbReference>
<evidence type="ECO:0000256" key="5">
    <source>
        <dbReference type="ARBA" id="ARBA00048831"/>
    </source>
</evidence>
<proteinExistence type="inferred from homology"/>
<dbReference type="RefSeq" id="WP_062686732.1">
    <property type="nucleotide sequence ID" value="NZ_KQ758643.1"/>
</dbReference>
<comment type="similarity">
    <text evidence="1">Belongs to the short-chain dehydrogenases/reductases (SDR) family.</text>
</comment>
<protein>
    <recommendedName>
        <fullName evidence="3">glucose 1-dehydrogenase [NAD(P)(+)]</fullName>
        <ecNumber evidence="3">1.1.1.47</ecNumber>
    </recommendedName>
</protein>
<dbReference type="EC" id="1.1.1.47" evidence="3"/>
<keyword evidence="8" id="KW-1185">Reference proteome</keyword>
<sequence length="288" mass="31178">MSQQQQKQTFPPQHQQKQPGIESEMNPKPTAIEPEYKASGKLSGKVAIITGGDSGIGRSVAYHFAKEGANIVITYLDEHDDADETKKTIEEYGVSCLALSGDIGEEPFCEKVVHETIEKFGQLDILVNNAAEQHPQKDITQISAEQLQRTFQTNIFSFFYFTKAAMPHLKKGSSIINTTSVTAYHGHDQLIDYSSTKGAIVSFTRSLSASLAAKGIRVNGVAPGPIWTPLIPSTFDEQQVASFGADTPMQRAGQPSELGPAYVFLASNDSSYISGQVIHINGGTIING</sequence>
<evidence type="ECO:0000313" key="7">
    <source>
        <dbReference type="EMBL" id="KSU88210.1"/>
    </source>
</evidence>
<dbReference type="PROSITE" id="PS00061">
    <property type="entry name" value="ADH_SHORT"/>
    <property type="match status" value="1"/>
</dbReference>
<dbReference type="Pfam" id="PF13561">
    <property type="entry name" value="adh_short_C2"/>
    <property type="match status" value="1"/>
</dbReference>
<evidence type="ECO:0000256" key="1">
    <source>
        <dbReference type="ARBA" id="ARBA00006484"/>
    </source>
</evidence>
<dbReference type="PRINTS" id="PR00081">
    <property type="entry name" value="GDHRDH"/>
</dbReference>
<evidence type="ECO:0000256" key="6">
    <source>
        <dbReference type="SAM" id="MobiDB-lite"/>
    </source>
</evidence>
<dbReference type="Proteomes" id="UP000053681">
    <property type="component" value="Unassembled WGS sequence"/>
</dbReference>
<evidence type="ECO:0000256" key="2">
    <source>
        <dbReference type="ARBA" id="ARBA00023002"/>
    </source>
</evidence>